<dbReference type="SUPFAM" id="SSF53167">
    <property type="entry name" value="Purine and uridine phosphorylases"/>
    <property type="match status" value="1"/>
</dbReference>
<evidence type="ECO:0000256" key="1">
    <source>
        <dbReference type="HAMAP-Rule" id="MF_00991"/>
    </source>
</evidence>
<dbReference type="GeneID" id="97557252"/>
<reference evidence="4" key="1">
    <citation type="journal article" date="2016" name="Genome Announc.">
        <title>Draft genomes of two strains of Paenibacillus glucanolyticus with capability to degrade lignocellulose.</title>
        <authorList>
            <person name="Mathews S.L."/>
            <person name="Pawlak J."/>
            <person name="Grunden A.M."/>
        </authorList>
    </citation>
    <scope>NUCLEOTIDE SEQUENCE [LARGE SCALE GENOMIC DNA]</scope>
    <source>
        <strain evidence="4">SLM1</strain>
    </source>
</reference>
<dbReference type="RefSeq" id="WP_006208656.1">
    <property type="nucleotide sequence ID" value="NZ_CBCSBX010000005.1"/>
</dbReference>
<dbReference type="GO" id="GO:0008782">
    <property type="term" value="F:adenosylhomocysteine nucleosidase activity"/>
    <property type="evidence" value="ECO:0007669"/>
    <property type="project" value="TreeGrafter"/>
</dbReference>
<evidence type="ECO:0000313" key="5">
    <source>
        <dbReference type="Proteomes" id="UP000076796"/>
    </source>
</evidence>
<keyword evidence="1" id="KW-0474">Menaquinone biosynthesis</keyword>
<evidence type="ECO:0000259" key="3">
    <source>
        <dbReference type="Pfam" id="PF01048"/>
    </source>
</evidence>
<dbReference type="PANTHER" id="PTHR46832:SF2">
    <property type="entry name" value="FUTALOSINE HYDROLASE"/>
    <property type="match status" value="1"/>
</dbReference>
<accession>A0A163KLP1</accession>
<dbReference type="UniPathway" id="UPA00079"/>
<dbReference type="AlphaFoldDB" id="A0A163KLP1"/>
<protein>
    <recommendedName>
        <fullName evidence="1 2">Futalosine hydrolase</fullName>
        <shortName evidence="1">FL hydrolase</shortName>
        <ecNumber evidence="1 2">3.2.2.26</ecNumber>
    </recommendedName>
    <alternativeName>
        <fullName evidence="1">Futalosine nucleosidase</fullName>
    </alternativeName>
    <alternativeName>
        <fullName evidence="1">Menaquinone biosynthetic enzyme MqnB</fullName>
    </alternativeName>
</protein>
<dbReference type="KEGG" id="pglu:A3958_15480"/>
<comment type="pathway">
    <text evidence="1">Quinol/quinone metabolism; menaquinone biosynthesis.</text>
</comment>
<dbReference type="GO" id="GO:0019284">
    <property type="term" value="P:L-methionine salvage from S-adenosylmethionine"/>
    <property type="evidence" value="ECO:0007669"/>
    <property type="project" value="TreeGrafter"/>
</dbReference>
<dbReference type="CDD" id="cd17766">
    <property type="entry name" value="futalosine_nucleosidase_MqnB"/>
    <property type="match status" value="1"/>
</dbReference>
<keyword evidence="1 4" id="KW-0378">Hydrolase</keyword>
<name>A0A163KLP1_9BACL</name>
<dbReference type="EC" id="3.2.2.26" evidence="1 2"/>
<dbReference type="InterPro" id="IPR000845">
    <property type="entry name" value="Nucleoside_phosphorylase_d"/>
</dbReference>
<gene>
    <name evidence="1" type="primary">mqnB</name>
    <name evidence="4" type="ORF">AWU65_16100</name>
</gene>
<organism evidence="4 5">
    <name type="scientific">Paenibacillus glucanolyticus</name>
    <dbReference type="NCBI Taxonomy" id="59843"/>
    <lineage>
        <taxon>Bacteria</taxon>
        <taxon>Bacillati</taxon>
        <taxon>Bacillota</taxon>
        <taxon>Bacilli</taxon>
        <taxon>Bacillales</taxon>
        <taxon>Paenibacillaceae</taxon>
        <taxon>Paenibacillus</taxon>
    </lineage>
</organism>
<dbReference type="Pfam" id="PF01048">
    <property type="entry name" value="PNP_UDP_1"/>
    <property type="match status" value="1"/>
</dbReference>
<feature type="domain" description="Nucleoside phosphorylase" evidence="3">
    <location>
        <begin position="54"/>
        <end position="233"/>
    </location>
</feature>
<dbReference type="GO" id="GO:0009234">
    <property type="term" value="P:menaquinone biosynthetic process"/>
    <property type="evidence" value="ECO:0007669"/>
    <property type="project" value="UniProtKB-UniRule"/>
</dbReference>
<dbReference type="PANTHER" id="PTHR46832">
    <property type="entry name" value="5'-METHYLTHIOADENOSINE/S-ADENOSYLHOMOCYSTEINE NUCLEOSIDASE"/>
    <property type="match status" value="1"/>
</dbReference>
<dbReference type="EMBL" id="LWMH01000001">
    <property type="protein sequence ID" value="KZS47339.1"/>
    <property type="molecule type" value="Genomic_DNA"/>
</dbReference>
<dbReference type="GO" id="GO:0008930">
    <property type="term" value="F:methylthioadenosine nucleosidase activity"/>
    <property type="evidence" value="ECO:0007669"/>
    <property type="project" value="TreeGrafter"/>
</dbReference>
<dbReference type="GO" id="GO:0009116">
    <property type="term" value="P:nucleoside metabolic process"/>
    <property type="evidence" value="ECO:0007669"/>
    <property type="project" value="InterPro"/>
</dbReference>
<evidence type="ECO:0000256" key="2">
    <source>
        <dbReference type="NCBIfam" id="TIGR03664"/>
    </source>
</evidence>
<dbReference type="OrthoDB" id="9788270at2"/>
<dbReference type="NCBIfam" id="NF006087">
    <property type="entry name" value="PRK08236.1"/>
    <property type="match status" value="1"/>
</dbReference>
<comment type="function">
    <text evidence="1">Catalyzes the hydrolysis of futalosine (FL) to dehypoxanthine futalosine (DHFL) and hypoxanthine, a step in the biosynthesis of menaquinone (MK, vitamin K2).</text>
</comment>
<dbReference type="STRING" id="59843.A3958_15480"/>
<evidence type="ECO:0000313" key="4">
    <source>
        <dbReference type="EMBL" id="KZS47339.1"/>
    </source>
</evidence>
<dbReference type="InterPro" id="IPR019963">
    <property type="entry name" value="FL_hydrolase_MqnB"/>
</dbReference>
<keyword evidence="5" id="KW-1185">Reference proteome</keyword>
<proteinExistence type="inferred from homology"/>
<comment type="caution">
    <text evidence="4">The sequence shown here is derived from an EMBL/GenBank/DDBJ whole genome shotgun (WGS) entry which is preliminary data.</text>
</comment>
<dbReference type="InterPro" id="IPR035994">
    <property type="entry name" value="Nucleoside_phosphorylase_sf"/>
</dbReference>
<dbReference type="NCBIfam" id="TIGR03664">
    <property type="entry name" value="fut_nucase"/>
    <property type="match status" value="1"/>
</dbReference>
<dbReference type="Gene3D" id="3.40.50.1580">
    <property type="entry name" value="Nucleoside phosphorylase domain"/>
    <property type="match status" value="1"/>
</dbReference>
<dbReference type="GO" id="GO:0005829">
    <property type="term" value="C:cytosol"/>
    <property type="evidence" value="ECO:0007669"/>
    <property type="project" value="TreeGrafter"/>
</dbReference>
<dbReference type="Proteomes" id="UP000076796">
    <property type="component" value="Unassembled WGS sequence"/>
</dbReference>
<dbReference type="HAMAP" id="MF_00991">
    <property type="entry name" value="MqnB"/>
    <property type="match status" value="1"/>
</dbReference>
<sequence length="238" mass="24004">MQDHSQSNSAALRTAETYNSPHSPAQRVLIVTAVDAEKDAVLRGLGHASGFDVIAGGVGPAATAAATARQLIQVSYDVVISAGIAGGFAGQAEVSSIVIADAIIAADLGSETEDGFSSVQELGFGTDRIQVDTASARKLAGALNRAGAAVTLGPVLTVSTTTGTAASAERLVNRVPNAAAEAMEGFGVATAAAAAGVPVLEIRSISNMVGPRDRSAWKIKEALQALETASSLLPEVLR</sequence>
<comment type="similarity">
    <text evidence="1">Belongs to the PNP/UDP phosphorylase family. Futalosine hydrolase subfamily.</text>
</comment>
<comment type="catalytic activity">
    <reaction evidence="1">
        <text>futalosine + H2O = dehypoxanthine futalosine + hypoxanthine</text>
        <dbReference type="Rhea" id="RHEA:25904"/>
        <dbReference type="ChEBI" id="CHEBI:15377"/>
        <dbReference type="ChEBI" id="CHEBI:17368"/>
        <dbReference type="ChEBI" id="CHEBI:58863"/>
        <dbReference type="ChEBI" id="CHEBI:58864"/>
        <dbReference type="EC" id="3.2.2.26"/>
    </reaction>
</comment>